<keyword evidence="1" id="KW-0732">Signal</keyword>
<accession>A0A8S4P392</accession>
<gene>
    <name evidence="2" type="ORF">OFUS_LOCUS13077</name>
</gene>
<evidence type="ECO:0000256" key="1">
    <source>
        <dbReference type="SAM" id="SignalP"/>
    </source>
</evidence>
<dbReference type="AlphaFoldDB" id="A0A8S4P392"/>
<feature type="chain" id="PRO_5035888547" evidence="1">
    <location>
        <begin position="23"/>
        <end position="180"/>
    </location>
</feature>
<protein>
    <submittedName>
        <fullName evidence="2">Uncharacterized protein</fullName>
    </submittedName>
</protein>
<keyword evidence="3" id="KW-1185">Reference proteome</keyword>
<reference evidence="2" key="1">
    <citation type="submission" date="2022-03" db="EMBL/GenBank/DDBJ databases">
        <authorList>
            <person name="Martin C."/>
        </authorList>
    </citation>
    <scope>NUCLEOTIDE SEQUENCE</scope>
</reference>
<evidence type="ECO:0000313" key="2">
    <source>
        <dbReference type="EMBL" id="CAH1787355.1"/>
    </source>
</evidence>
<organism evidence="2 3">
    <name type="scientific">Owenia fusiformis</name>
    <name type="common">Polychaete worm</name>
    <dbReference type="NCBI Taxonomy" id="6347"/>
    <lineage>
        <taxon>Eukaryota</taxon>
        <taxon>Metazoa</taxon>
        <taxon>Spiralia</taxon>
        <taxon>Lophotrochozoa</taxon>
        <taxon>Annelida</taxon>
        <taxon>Polychaeta</taxon>
        <taxon>Sedentaria</taxon>
        <taxon>Canalipalpata</taxon>
        <taxon>Sabellida</taxon>
        <taxon>Oweniida</taxon>
        <taxon>Oweniidae</taxon>
        <taxon>Owenia</taxon>
    </lineage>
</organism>
<name>A0A8S4P392_OWEFU</name>
<evidence type="ECO:0000313" key="3">
    <source>
        <dbReference type="Proteomes" id="UP000749559"/>
    </source>
</evidence>
<feature type="signal peptide" evidence="1">
    <location>
        <begin position="1"/>
        <end position="22"/>
    </location>
</feature>
<dbReference type="EMBL" id="CAIIXF020000006">
    <property type="protein sequence ID" value="CAH1787355.1"/>
    <property type="molecule type" value="Genomic_DNA"/>
</dbReference>
<sequence>MEGLYDLKVLLLLQGVIVVSSGCDIQGVGECYSKAGVTLATSQSEGEHGPEEFENVCKSIGQIDKLSECVHAKVDTCEYYIKVLYTLPLSGMKNASQHFCSPDCKNLYSCMKVILNSKPSKKQEWDCSKIQDAIQCGKQTYHKKCEGFAKQFLHPQQLSVTEQCNIAICEYHYAMQHDYK</sequence>
<proteinExistence type="predicted"/>
<comment type="caution">
    <text evidence="2">The sequence shown here is derived from an EMBL/GenBank/DDBJ whole genome shotgun (WGS) entry which is preliminary data.</text>
</comment>
<dbReference type="Proteomes" id="UP000749559">
    <property type="component" value="Unassembled WGS sequence"/>
</dbReference>